<dbReference type="InterPro" id="IPR010621">
    <property type="entry name" value="DUF1214"/>
</dbReference>
<evidence type="ECO:0000313" key="3">
    <source>
        <dbReference type="EMBL" id="MCD2191803.1"/>
    </source>
</evidence>
<dbReference type="SUPFAM" id="SSF160935">
    <property type="entry name" value="VPA0735-like"/>
    <property type="match status" value="1"/>
</dbReference>
<dbReference type="Gene3D" id="2.60.120.600">
    <property type="entry name" value="Domain of unknown function DUF1214, C-terminal domain"/>
    <property type="match status" value="1"/>
</dbReference>
<protein>
    <submittedName>
        <fullName evidence="3">DUF1214 domain-containing protein</fullName>
    </submittedName>
</protein>
<evidence type="ECO:0000313" key="4">
    <source>
        <dbReference type="Proteomes" id="UP001199469"/>
    </source>
</evidence>
<dbReference type="Pfam" id="PF06863">
    <property type="entry name" value="DUF1254"/>
    <property type="match status" value="1"/>
</dbReference>
<dbReference type="InterPro" id="IPR010679">
    <property type="entry name" value="DUF1254"/>
</dbReference>
<dbReference type="RefSeq" id="WP_230729390.1">
    <property type="nucleotide sequence ID" value="NZ_JAJNDB010000001.1"/>
</dbReference>
<dbReference type="PANTHER" id="PTHR36509:SF2">
    <property type="entry name" value="BLL3101 PROTEIN"/>
    <property type="match status" value="1"/>
</dbReference>
<proteinExistence type="predicted"/>
<sequence>MSISRASAGQRITASWAAEIGRSAYLWGWPLVNMHNRRTFMEQLPGPGLLAGIVHAGPPGRIGMLHDYIRPEERVVACPNQDVAYGFGTLDAHLGPSVVQVPDFGDRFWVYQVVDQRTDSFVQLGKMYGTAPGHYLLAPADWTGDVPEAMADVFRYDTRVAVVIPRVFMDDTDADRAAIVPLVNQISVYPLAEYDGTMKSVEWTDVPTDGGDGAGGDTETQWVDPNTFFDALDEVLDEVPPRHGEEALYDWYRTVLEAAARDADVAAALHQAALDADTTVSELFEFRNYGLPVGHHWSTQRCGAEFGSDYLMRTAVGKSNIFVNTPNETTYFYLDLDADGERLHGSNVYTVTFEAGALPPVRGFWSLTVYNKHHFFHPNDLDRYSLGTKNQNLTWGDDGSLTLTVGGKAPDGLQAHANWLPAPDEEFTLYLRAYWPDQTILDGTWQPPAVTRHH</sequence>
<organism evidence="3 4">
    <name type="scientific">Actinomycetospora endophytica</name>
    <dbReference type="NCBI Taxonomy" id="2291215"/>
    <lineage>
        <taxon>Bacteria</taxon>
        <taxon>Bacillati</taxon>
        <taxon>Actinomycetota</taxon>
        <taxon>Actinomycetes</taxon>
        <taxon>Pseudonocardiales</taxon>
        <taxon>Pseudonocardiaceae</taxon>
        <taxon>Actinomycetospora</taxon>
    </lineage>
</organism>
<dbReference type="InterPro" id="IPR007159">
    <property type="entry name" value="SpoVT-AbrB_dom"/>
</dbReference>
<evidence type="ECO:0000256" key="1">
    <source>
        <dbReference type="PROSITE-ProRule" id="PRU01076"/>
    </source>
</evidence>
<gene>
    <name evidence="3" type="ORF">LQ327_00155</name>
</gene>
<dbReference type="PROSITE" id="PS51740">
    <property type="entry name" value="SPOVT_ABRB"/>
    <property type="match status" value="1"/>
</dbReference>
<comment type="caution">
    <text evidence="3">The sequence shown here is derived from an EMBL/GenBank/DDBJ whole genome shotgun (WGS) entry which is preliminary data.</text>
</comment>
<name>A0ABS8P169_9PSEU</name>
<keyword evidence="1" id="KW-0238">DNA-binding</keyword>
<dbReference type="EMBL" id="JAJNDB010000001">
    <property type="protein sequence ID" value="MCD2191803.1"/>
    <property type="molecule type" value="Genomic_DNA"/>
</dbReference>
<evidence type="ECO:0000259" key="2">
    <source>
        <dbReference type="PROSITE" id="PS51740"/>
    </source>
</evidence>
<accession>A0ABS8P169</accession>
<dbReference type="Proteomes" id="UP001199469">
    <property type="component" value="Unassembled WGS sequence"/>
</dbReference>
<keyword evidence="4" id="KW-1185">Reference proteome</keyword>
<dbReference type="PANTHER" id="PTHR36509">
    <property type="entry name" value="BLL3101 PROTEIN"/>
    <property type="match status" value="1"/>
</dbReference>
<dbReference type="Pfam" id="PF06742">
    <property type="entry name" value="DUF1214"/>
    <property type="match status" value="1"/>
</dbReference>
<dbReference type="InterPro" id="IPR037049">
    <property type="entry name" value="DUF1214_C_sf"/>
</dbReference>
<dbReference type="Gene3D" id="2.60.40.1610">
    <property type="entry name" value="Domain of unknown function DUF1254"/>
    <property type="match status" value="1"/>
</dbReference>
<feature type="domain" description="SpoVT-AbrB" evidence="2">
    <location>
        <begin position="151"/>
        <end position="193"/>
    </location>
</feature>
<reference evidence="3 4" key="1">
    <citation type="submission" date="2021-11" db="EMBL/GenBank/DDBJ databases">
        <title>Draft genome sequence of Actinomycetospora sp. SF1 isolated from the rhizosphere soil.</title>
        <authorList>
            <person name="Duangmal K."/>
            <person name="Chantavorakit T."/>
        </authorList>
    </citation>
    <scope>NUCLEOTIDE SEQUENCE [LARGE SCALE GENOMIC DNA]</scope>
    <source>
        <strain evidence="3 4">TBRC 5722</strain>
    </source>
</reference>
<dbReference type="InterPro" id="IPR037050">
    <property type="entry name" value="DUF1254_sf"/>
</dbReference>